<accession>A0A934VU59</accession>
<dbReference type="InterPro" id="IPR020569">
    <property type="entry name" value="UPF0029_Impact_CS"/>
</dbReference>
<dbReference type="PANTHER" id="PTHR16301">
    <property type="entry name" value="IMPACT-RELATED"/>
    <property type="match status" value="1"/>
</dbReference>
<dbReference type="EMBL" id="JAENIL010000076">
    <property type="protein sequence ID" value="MBK1880219.1"/>
    <property type="molecule type" value="Genomic_DNA"/>
</dbReference>
<keyword evidence="4" id="KW-1185">Reference proteome</keyword>
<dbReference type="InterPro" id="IPR020568">
    <property type="entry name" value="Ribosomal_Su5_D2-typ_SF"/>
</dbReference>
<protein>
    <submittedName>
        <fullName evidence="3">YigZ family protein</fullName>
    </submittedName>
</protein>
<dbReference type="AlphaFoldDB" id="A0A934VU59"/>
<dbReference type="InterPro" id="IPR036956">
    <property type="entry name" value="Impact_N_sf"/>
</dbReference>
<proteinExistence type="inferred from homology"/>
<evidence type="ECO:0000313" key="3">
    <source>
        <dbReference type="EMBL" id="MBK1880219.1"/>
    </source>
</evidence>
<organism evidence="3 4">
    <name type="scientific">Pelagicoccus mobilis</name>
    <dbReference type="NCBI Taxonomy" id="415221"/>
    <lineage>
        <taxon>Bacteria</taxon>
        <taxon>Pseudomonadati</taxon>
        <taxon>Verrucomicrobiota</taxon>
        <taxon>Opitutia</taxon>
        <taxon>Puniceicoccales</taxon>
        <taxon>Pelagicoccaceae</taxon>
        <taxon>Pelagicoccus</taxon>
    </lineage>
</organism>
<dbReference type="GO" id="GO:0006446">
    <property type="term" value="P:regulation of translational initiation"/>
    <property type="evidence" value="ECO:0007669"/>
    <property type="project" value="TreeGrafter"/>
</dbReference>
<dbReference type="RefSeq" id="WP_200358944.1">
    <property type="nucleotide sequence ID" value="NZ_JAENIL010000076.1"/>
</dbReference>
<dbReference type="NCBIfam" id="TIGR00257">
    <property type="entry name" value="IMPACT_YIGZ"/>
    <property type="match status" value="1"/>
</dbReference>
<dbReference type="Proteomes" id="UP000617628">
    <property type="component" value="Unassembled WGS sequence"/>
</dbReference>
<dbReference type="SUPFAM" id="SSF54211">
    <property type="entry name" value="Ribosomal protein S5 domain 2-like"/>
    <property type="match status" value="1"/>
</dbReference>
<sequence>MSDAYLIPSENTEAEIVIQKSRFIAQAFLLESRDDVNGILEGIGTDHPNARHNCYAFIAGAPNDTQAYGFSDDGEPNGTAGKPMLKVLMHSGIGCILVVVTRYFGGIKLGTGGLVRAYTDATNEVLAGLKTSLLEEKTEAKLNVSYSMEPLIRNHLDKLSIDFSVDYSDTVALTLSLTAEQREQLAIQLVEHNLTLL</sequence>
<dbReference type="Pfam" id="PF01205">
    <property type="entry name" value="Impact_N"/>
    <property type="match status" value="1"/>
</dbReference>
<reference evidence="3" key="1">
    <citation type="submission" date="2021-01" db="EMBL/GenBank/DDBJ databases">
        <title>Modified the classification status of verrucomicrobia.</title>
        <authorList>
            <person name="Feng X."/>
        </authorList>
    </citation>
    <scope>NUCLEOTIDE SEQUENCE</scope>
    <source>
        <strain evidence="3">KCTC 13126</strain>
    </source>
</reference>
<dbReference type="InterPro" id="IPR023582">
    <property type="entry name" value="Impact"/>
</dbReference>
<evidence type="ECO:0000259" key="2">
    <source>
        <dbReference type="Pfam" id="PF01205"/>
    </source>
</evidence>
<dbReference type="GO" id="GO:0005737">
    <property type="term" value="C:cytoplasm"/>
    <property type="evidence" value="ECO:0007669"/>
    <property type="project" value="TreeGrafter"/>
</dbReference>
<dbReference type="PROSITE" id="PS00910">
    <property type="entry name" value="UPF0029"/>
    <property type="match status" value="1"/>
</dbReference>
<feature type="domain" description="Impact N-terminal" evidence="2">
    <location>
        <begin position="19"/>
        <end position="126"/>
    </location>
</feature>
<evidence type="ECO:0000313" key="4">
    <source>
        <dbReference type="Proteomes" id="UP000617628"/>
    </source>
</evidence>
<name>A0A934VU59_9BACT</name>
<dbReference type="InterPro" id="IPR015796">
    <property type="entry name" value="Impact_YigZ-like"/>
</dbReference>
<evidence type="ECO:0000256" key="1">
    <source>
        <dbReference type="ARBA" id="ARBA00007665"/>
    </source>
</evidence>
<dbReference type="Gene3D" id="3.30.230.30">
    <property type="entry name" value="Impact, N-terminal domain"/>
    <property type="match status" value="1"/>
</dbReference>
<comment type="caution">
    <text evidence="3">The sequence shown here is derived from an EMBL/GenBank/DDBJ whole genome shotgun (WGS) entry which is preliminary data.</text>
</comment>
<dbReference type="InterPro" id="IPR001498">
    <property type="entry name" value="Impact_N"/>
</dbReference>
<gene>
    <name evidence="3" type="ORF">JIN87_25260</name>
</gene>
<comment type="similarity">
    <text evidence="1">Belongs to the IMPACT family.</text>
</comment>
<dbReference type="PANTHER" id="PTHR16301:SF20">
    <property type="entry name" value="IMPACT FAMILY MEMBER YIGZ"/>
    <property type="match status" value="1"/>
</dbReference>